<dbReference type="RefSeq" id="WP_251970544.1">
    <property type="nucleotide sequence ID" value="NZ_AP025730.1"/>
</dbReference>
<protein>
    <recommendedName>
        <fullName evidence="3">Lipoprotein</fullName>
    </recommendedName>
</protein>
<reference evidence="1" key="1">
    <citation type="submission" date="2022-04" db="EMBL/GenBank/DDBJ databases">
        <title>Whole genome sequence of Sphaerotilus sp. FB-5.</title>
        <authorList>
            <person name="Takeda M."/>
            <person name="Narihara S."/>
            <person name="Akimoto M."/>
            <person name="Akimoto R."/>
            <person name="Nishiyashiki S."/>
            <person name="Murakami T."/>
        </authorList>
    </citation>
    <scope>NUCLEOTIDE SEQUENCE</scope>
    <source>
        <strain evidence="1">FB-5</strain>
    </source>
</reference>
<accession>A0ABN6PTX3</accession>
<gene>
    <name evidence="1" type="ORF">CATMQ487_43150</name>
</gene>
<dbReference type="PROSITE" id="PS51257">
    <property type="entry name" value="PROKAR_LIPOPROTEIN"/>
    <property type="match status" value="1"/>
</dbReference>
<evidence type="ECO:0000313" key="1">
    <source>
        <dbReference type="EMBL" id="BDI07345.1"/>
    </source>
</evidence>
<evidence type="ECO:0000313" key="2">
    <source>
        <dbReference type="Proteomes" id="UP001057498"/>
    </source>
</evidence>
<proteinExistence type="predicted"/>
<dbReference type="EMBL" id="AP025730">
    <property type="protein sequence ID" value="BDI07345.1"/>
    <property type="molecule type" value="Genomic_DNA"/>
</dbReference>
<organism evidence="1 2">
    <name type="scientific">Sphaerotilus microaerophilus</name>
    <dbReference type="NCBI Taxonomy" id="2914710"/>
    <lineage>
        <taxon>Bacteria</taxon>
        <taxon>Pseudomonadati</taxon>
        <taxon>Pseudomonadota</taxon>
        <taxon>Betaproteobacteria</taxon>
        <taxon>Burkholderiales</taxon>
        <taxon>Sphaerotilaceae</taxon>
        <taxon>Sphaerotilus</taxon>
    </lineage>
</organism>
<dbReference type="Proteomes" id="UP001057498">
    <property type="component" value="Chromosome"/>
</dbReference>
<keyword evidence="2" id="KW-1185">Reference proteome</keyword>
<evidence type="ECO:0008006" key="3">
    <source>
        <dbReference type="Google" id="ProtNLM"/>
    </source>
</evidence>
<sequence>MPPSARPPIAYTTALLALLSGCGLTPLQINQSNVTSGSVDAVWRLTRSGAGGLQVQVEGYRAKSTQHLDENTSVFTSEQTTLTGPLDLRNSATVQRAFLGYNHQLFADQPVRLQWFAGIGWAKARWDSVPQAQPPQTYRGTVSGSGPAGGVLAAWQVTPLLALEAAAFGGVSGLVTDTPSSIDWAQTELGLAFTFAAPVRLRLGWASRSLRASTPDSWQSDLTADTRGPYVRLAFEFR</sequence>
<name>A0ABN6PTX3_9BURK</name>